<evidence type="ECO:0000313" key="1">
    <source>
        <dbReference type="EMBL" id="MDC4182109.1"/>
    </source>
</evidence>
<gene>
    <name evidence="1" type="ORF">LNO68_02795</name>
    <name evidence="2" type="ORF">LNO71_02750</name>
</gene>
<keyword evidence="4" id="KW-1185">Reference proteome</keyword>
<dbReference type="Proteomes" id="UP001216384">
    <property type="component" value="Unassembled WGS sequence"/>
</dbReference>
<dbReference type="Proteomes" id="UP001220940">
    <property type="component" value="Unassembled WGS sequence"/>
</dbReference>
<protein>
    <submittedName>
        <fullName evidence="2">DUF5452 domain-containing protein</fullName>
    </submittedName>
</protein>
<dbReference type="EMBL" id="JAJHZM010000013">
    <property type="protein sequence ID" value="MDC4182109.1"/>
    <property type="molecule type" value="Genomic_DNA"/>
</dbReference>
<dbReference type="EMBL" id="JAJHZP010000015">
    <property type="protein sequence ID" value="MDC4183557.1"/>
    <property type="molecule type" value="Genomic_DNA"/>
</dbReference>
<dbReference type="RefSeq" id="WP_255034858.1">
    <property type="nucleotide sequence ID" value="NZ_CP101414.1"/>
</dbReference>
<reference evidence="2 4" key="1">
    <citation type="submission" date="2021-11" db="EMBL/GenBank/DDBJ databases">
        <title>Description of Mycoplasma bradburyaesp. nov.from sea birds: a tribute to a great mycoplasmologist.</title>
        <authorList>
            <person name="Ramirez A.S."/>
            <person name="Poveda C."/>
            <person name="Suarez-Perez A."/>
            <person name="Rosales R.S."/>
            <person name="Dijkman R."/>
            <person name="Feberwee A."/>
            <person name="Spergser J."/>
            <person name="Szostak M.P."/>
            <person name="Ressel L."/>
            <person name="Calabuig P."/>
            <person name="Catania S."/>
            <person name="Gobbo F."/>
            <person name="Timofte D."/>
            <person name="Poveda J.B."/>
        </authorList>
    </citation>
    <scope>NUCLEOTIDE SEQUENCE</scope>
    <source>
        <strain evidence="1 4">T158</strain>
        <strain evidence="2">T264</strain>
    </source>
</reference>
<name>A0AAW6HNZ3_9MOLU</name>
<organism evidence="2 3">
    <name type="scientific">Mycoplasma bradburyae</name>
    <dbReference type="NCBI Taxonomy" id="2963128"/>
    <lineage>
        <taxon>Bacteria</taxon>
        <taxon>Bacillati</taxon>
        <taxon>Mycoplasmatota</taxon>
        <taxon>Mollicutes</taxon>
        <taxon>Mycoplasmataceae</taxon>
        <taxon>Mycoplasma</taxon>
    </lineage>
</organism>
<accession>A0AAW6HNZ3</accession>
<proteinExistence type="predicted"/>
<dbReference type="AlphaFoldDB" id="A0AAW6HNZ3"/>
<dbReference type="InterPro" id="IPR035219">
    <property type="entry name" value="DUF5452"/>
</dbReference>
<dbReference type="Pfam" id="PF17533">
    <property type="entry name" value="DUF5452"/>
    <property type="match status" value="1"/>
</dbReference>
<evidence type="ECO:0000313" key="4">
    <source>
        <dbReference type="Proteomes" id="UP001220940"/>
    </source>
</evidence>
<evidence type="ECO:0000313" key="3">
    <source>
        <dbReference type="Proteomes" id="UP001216384"/>
    </source>
</evidence>
<comment type="caution">
    <text evidence="2">The sequence shown here is derived from an EMBL/GenBank/DDBJ whole genome shotgun (WGS) entry which is preliminary data.</text>
</comment>
<sequence length="199" mass="23725">MNKIYKKIVIGLFSSFLFFGTVGLAVATYFSSTKTIKKDEGKIEGKNKIENNEDNKNQILPSLKKYPLENSIDSNKYYYYYVEIYKYLYKISDLDSLINYRDYLNQNNNDRPFSGFDVNLFKRNIKKWVYQAIRSSPKFRNNNDDIFINIDYYIENPSRSISINAVWSFKKALTYKNKTVKFWDQFVLRVKDKLTIDNE</sequence>
<evidence type="ECO:0000313" key="2">
    <source>
        <dbReference type="EMBL" id="MDC4183557.1"/>
    </source>
</evidence>